<feature type="domain" description="DUF5060" evidence="3">
    <location>
        <begin position="369"/>
        <end position="448"/>
    </location>
</feature>
<gene>
    <name evidence="4" type="ORF">ACFQS8_15800</name>
</gene>
<dbReference type="Pfam" id="PF16586">
    <property type="entry name" value="DUF5060"/>
    <property type="match status" value="1"/>
</dbReference>
<dbReference type="RefSeq" id="WP_382169187.1">
    <property type="nucleotide sequence ID" value="NZ_JBHTBR010000009.1"/>
</dbReference>
<dbReference type="EMBL" id="JBHTBR010000009">
    <property type="protein sequence ID" value="MFC7293086.1"/>
    <property type="molecule type" value="Genomic_DNA"/>
</dbReference>
<dbReference type="Gene3D" id="2.120.10.80">
    <property type="entry name" value="Kelch-type beta propeller"/>
    <property type="match status" value="2"/>
</dbReference>
<dbReference type="PROSITE" id="PS51257">
    <property type="entry name" value="PROKAR_LIPOPROTEIN"/>
    <property type="match status" value="1"/>
</dbReference>
<keyword evidence="5" id="KW-1185">Reference proteome</keyword>
<proteinExistence type="predicted"/>
<dbReference type="Proteomes" id="UP001596492">
    <property type="component" value="Unassembled WGS sequence"/>
</dbReference>
<comment type="caution">
    <text evidence="4">The sequence shown here is derived from an EMBL/GenBank/DDBJ whole genome shotgun (WGS) entry which is preliminary data.</text>
</comment>
<dbReference type="Pfam" id="PF24681">
    <property type="entry name" value="Kelch_KLHDC2_KLHL20_DRC7"/>
    <property type="match status" value="1"/>
</dbReference>
<dbReference type="SUPFAM" id="SSF117281">
    <property type="entry name" value="Kelch motif"/>
    <property type="match status" value="1"/>
</dbReference>
<dbReference type="SMART" id="SM00612">
    <property type="entry name" value="Kelch"/>
    <property type="match status" value="5"/>
</dbReference>
<sequence length="951" mass="106348">MKAIGIKSIVSLILSLSLLSCASLETDTTEKGWAWENVEATGTPTARHEAALAEHDGKLYLLGGRRINAVDVFDPASQTWTQKSKTPLEIHHFQAVTVGDAIYIIGAMTGQWPKETPLDKILIYYPKTDRFEYGDTIPKARRRGGAGAVYKDGKIYLVGGITNGHMDGYVNWFDSYDIETGKWTILPDAPHKRDHFQAVVSNDKLFAFGGRRSEQRAGLSFEQTVIPGDVFNFQTNTWEETRPETAIPTKRAGNSAIAIGDYIVIGGGESSEQVAAHDEVEIYDSTTQEWKNWPDLLQGRHGTGFAIVDDYLYTISGCGQRGGEPELSSIERLKIPSGLATSKEVSSSIEPEASPVMMQPDDTPTSPKLWHTFELDFEGPETSETAPVNPFTDYRLLVEFSNGETSYLIRGFYAADGDAGNTSAKSGNIWRARFTPDTEGEWTYKASLKRGARIAINRDPSVGENIEIANPTGSFHVGPSDATGKDFRAPNRGRLKGDGKLFRFEKSGQYWLKGGPASPENMLGYVGFDDTYRLLKEAREGEASAEGEIHAFAPHRKDWKAGDPLWGWKTGEPRGHSLIGAINYIAEKGMNTIYFLTLNIKGDGNDVWPYESPHEFDRFDVSKLAQWNVVFDHMQAKGILLHVVTQETENERMLDGGDTEFFRKLYYSELISRFGHHPALIWNLGEENGPSSWMKVGQSHAQRKEMARFFDENDPYDHTVLLHSHAQHDDINWTFTPLLGFKPLDGMSLQIDEASDVYESTKEWHERSAESGHQWLITLDEIGPWYNGALPDDVDPDHDNLRRHVLWGHLLAGGAGVEWFFGGKYHSNDVSTEDWRTRDNLWTQTAIALNFFEDYLPYWKMGSCGSAMGRLDVYCLGIEGEIYAFYQPGRGSHMLTLPENETGYSVSWFNPKLGGELQTGSVTSLESGSNQFVGFPPDADTQDWVLLVKKK</sequence>
<dbReference type="Gene3D" id="2.60.40.10">
    <property type="entry name" value="Immunoglobulins"/>
    <property type="match status" value="1"/>
</dbReference>
<evidence type="ECO:0000313" key="4">
    <source>
        <dbReference type="EMBL" id="MFC7293086.1"/>
    </source>
</evidence>
<protein>
    <submittedName>
        <fullName evidence="4">DUF5060 domain-containing protein</fullName>
    </submittedName>
</protein>
<evidence type="ECO:0000256" key="2">
    <source>
        <dbReference type="SAM" id="SignalP"/>
    </source>
</evidence>
<dbReference type="Gene3D" id="3.20.20.80">
    <property type="entry name" value="Glycosidases"/>
    <property type="match status" value="1"/>
</dbReference>
<dbReference type="PANTHER" id="PTHR46375:SF3">
    <property type="entry name" value="KELCH REPEAT AND BTB DOMAIN-CONTAINING PROTEIN 13"/>
    <property type="match status" value="1"/>
</dbReference>
<evidence type="ECO:0000313" key="5">
    <source>
        <dbReference type="Proteomes" id="UP001596492"/>
    </source>
</evidence>
<feature type="signal peptide" evidence="2">
    <location>
        <begin position="1"/>
        <end position="22"/>
    </location>
</feature>
<dbReference type="InterPro" id="IPR013783">
    <property type="entry name" value="Ig-like_fold"/>
</dbReference>
<accession>A0ABW2IQE0</accession>
<dbReference type="InterPro" id="IPR015915">
    <property type="entry name" value="Kelch-typ_b-propeller"/>
</dbReference>
<name>A0ABW2IQE0_9PROT</name>
<feature type="region of interest" description="Disordered" evidence="1">
    <location>
        <begin position="470"/>
        <end position="490"/>
    </location>
</feature>
<dbReference type="InterPro" id="IPR052392">
    <property type="entry name" value="Kelch-BTB_domain-containing"/>
</dbReference>
<evidence type="ECO:0000256" key="1">
    <source>
        <dbReference type="SAM" id="MobiDB-lite"/>
    </source>
</evidence>
<feature type="region of interest" description="Disordered" evidence="1">
    <location>
        <begin position="341"/>
        <end position="362"/>
    </location>
</feature>
<dbReference type="InterPro" id="IPR006652">
    <property type="entry name" value="Kelch_1"/>
</dbReference>
<organism evidence="4 5">
    <name type="scientific">Hirschia litorea</name>
    <dbReference type="NCBI Taxonomy" id="1199156"/>
    <lineage>
        <taxon>Bacteria</taxon>
        <taxon>Pseudomonadati</taxon>
        <taxon>Pseudomonadota</taxon>
        <taxon>Alphaproteobacteria</taxon>
        <taxon>Hyphomonadales</taxon>
        <taxon>Hyphomonadaceae</taxon>
        <taxon>Hirschia</taxon>
    </lineage>
</organism>
<keyword evidence="2" id="KW-0732">Signal</keyword>
<dbReference type="PANTHER" id="PTHR46375">
    <property type="entry name" value="KELCH REPEAT AND BTB DOMAIN-CONTAINING PROTEIN 13-RELATED"/>
    <property type="match status" value="1"/>
</dbReference>
<feature type="chain" id="PRO_5047343747" evidence="2">
    <location>
        <begin position="23"/>
        <end position="951"/>
    </location>
</feature>
<reference evidence="5" key="1">
    <citation type="journal article" date="2019" name="Int. J. Syst. Evol. Microbiol.">
        <title>The Global Catalogue of Microorganisms (GCM) 10K type strain sequencing project: providing services to taxonomists for standard genome sequencing and annotation.</title>
        <authorList>
            <consortium name="The Broad Institute Genomics Platform"/>
            <consortium name="The Broad Institute Genome Sequencing Center for Infectious Disease"/>
            <person name="Wu L."/>
            <person name="Ma J."/>
        </authorList>
    </citation>
    <scope>NUCLEOTIDE SEQUENCE [LARGE SCALE GENOMIC DNA]</scope>
    <source>
        <strain evidence="5">CCUG 51308</strain>
    </source>
</reference>
<dbReference type="InterPro" id="IPR032260">
    <property type="entry name" value="DUF5060"/>
</dbReference>
<evidence type="ECO:0000259" key="3">
    <source>
        <dbReference type="Pfam" id="PF16586"/>
    </source>
</evidence>